<dbReference type="EMBL" id="BKCP01002113">
    <property type="protein sequence ID" value="GER27703.1"/>
    <property type="molecule type" value="Genomic_DNA"/>
</dbReference>
<dbReference type="Proteomes" id="UP000325081">
    <property type="component" value="Unassembled WGS sequence"/>
</dbReference>
<dbReference type="PANTHER" id="PTHR36074:SF1">
    <property type="entry name" value="ISOPENTENYL-DIPHOSPHATE DELTA-ISOMERASE"/>
    <property type="match status" value="1"/>
</dbReference>
<organism evidence="1 2">
    <name type="scientific">Striga asiatica</name>
    <name type="common">Asiatic witchweed</name>
    <name type="synonym">Buchnera asiatica</name>
    <dbReference type="NCBI Taxonomy" id="4170"/>
    <lineage>
        <taxon>Eukaryota</taxon>
        <taxon>Viridiplantae</taxon>
        <taxon>Streptophyta</taxon>
        <taxon>Embryophyta</taxon>
        <taxon>Tracheophyta</taxon>
        <taxon>Spermatophyta</taxon>
        <taxon>Magnoliopsida</taxon>
        <taxon>eudicotyledons</taxon>
        <taxon>Gunneridae</taxon>
        <taxon>Pentapetalae</taxon>
        <taxon>asterids</taxon>
        <taxon>lamiids</taxon>
        <taxon>Lamiales</taxon>
        <taxon>Orobanchaceae</taxon>
        <taxon>Buchnereae</taxon>
        <taxon>Striga</taxon>
    </lineage>
</organism>
<accession>A0A5A7P4D3</accession>
<sequence>MAGIAILDLLRRNPNFGSQPINSRGLLSVKLVGATSAAAASFAVTTPFAFGGLFGNGVPRVAYCDAGMEALSEDYISHIRTASGNIFQSDALIYSTKQYDIQLKPLLSAFHWKTFALTSLRSFLLFYLPLVEPRGLKEEDDDDDDDFLKPEGKPVDLVVPFKKSVKQILRETSVVTTRRVLERLAVHYVSQRMAWKLLKVDFASKGFNFMHLPCINYTPSTVTDVPQSATRKATRGLPTTTYFFRVSRTTLRGHCLGVLASWIVQVSIDVYRFFSSLTKSPQEDEIIDTADQLEILGKKVYGATVRCGSSLIFASIGAGIGALLIRPSTGQWIGCAVGDLLGPVVVAFCFEKFHLDL</sequence>
<proteinExistence type="predicted"/>
<comment type="caution">
    <text evidence="1">The sequence shown here is derived from an EMBL/GenBank/DDBJ whole genome shotgun (WGS) entry which is preliminary data.</text>
</comment>
<dbReference type="PANTHER" id="PTHR36074">
    <property type="entry name" value="ISOPENTENYL-DIPHOSPHATE DELTA-ISOMERASE"/>
    <property type="match status" value="1"/>
</dbReference>
<keyword evidence="2" id="KW-1185">Reference proteome</keyword>
<protein>
    <submittedName>
        <fullName evidence="1">Cysteine/Histidine-rich C1 domain family protein</fullName>
    </submittedName>
</protein>
<evidence type="ECO:0000313" key="1">
    <source>
        <dbReference type="EMBL" id="GER27703.1"/>
    </source>
</evidence>
<name>A0A5A7P4D3_STRAF</name>
<reference evidence="2" key="1">
    <citation type="journal article" date="2019" name="Curr. Biol.">
        <title>Genome Sequence of Striga asiatica Provides Insight into the Evolution of Plant Parasitism.</title>
        <authorList>
            <person name="Yoshida S."/>
            <person name="Kim S."/>
            <person name="Wafula E.K."/>
            <person name="Tanskanen J."/>
            <person name="Kim Y.M."/>
            <person name="Honaas L."/>
            <person name="Yang Z."/>
            <person name="Spallek T."/>
            <person name="Conn C.E."/>
            <person name="Ichihashi Y."/>
            <person name="Cheong K."/>
            <person name="Cui S."/>
            <person name="Der J.P."/>
            <person name="Gundlach H."/>
            <person name="Jiao Y."/>
            <person name="Hori C."/>
            <person name="Ishida J.K."/>
            <person name="Kasahara H."/>
            <person name="Kiba T."/>
            <person name="Kim M.S."/>
            <person name="Koo N."/>
            <person name="Laohavisit A."/>
            <person name="Lee Y.H."/>
            <person name="Lumba S."/>
            <person name="McCourt P."/>
            <person name="Mortimer J.C."/>
            <person name="Mutuku J.M."/>
            <person name="Nomura T."/>
            <person name="Sasaki-Sekimoto Y."/>
            <person name="Seto Y."/>
            <person name="Wang Y."/>
            <person name="Wakatake T."/>
            <person name="Sakakibara H."/>
            <person name="Demura T."/>
            <person name="Yamaguchi S."/>
            <person name="Yoneyama K."/>
            <person name="Manabe R.I."/>
            <person name="Nelson D.C."/>
            <person name="Schulman A.H."/>
            <person name="Timko M.P."/>
            <person name="dePamphilis C.W."/>
            <person name="Choi D."/>
            <person name="Shirasu K."/>
        </authorList>
    </citation>
    <scope>NUCLEOTIDE SEQUENCE [LARGE SCALE GENOMIC DNA]</scope>
    <source>
        <strain evidence="2">cv. UVA1</strain>
    </source>
</reference>
<dbReference type="OrthoDB" id="1925570at2759"/>
<gene>
    <name evidence="1" type="ORF">STAS_03432</name>
</gene>
<evidence type="ECO:0000313" key="2">
    <source>
        <dbReference type="Proteomes" id="UP000325081"/>
    </source>
</evidence>
<dbReference type="AlphaFoldDB" id="A0A5A7P4D3"/>